<feature type="domain" description="Inositol polyphosphate-related phosphatase" evidence="1">
    <location>
        <begin position="2"/>
        <end position="368"/>
    </location>
</feature>
<dbReference type="EMBL" id="LCZI01000293">
    <property type="protein sequence ID" value="KKZ67286.1"/>
    <property type="molecule type" value="Genomic_DNA"/>
</dbReference>
<dbReference type="AlphaFoldDB" id="A0A0G2JBD4"/>
<gene>
    <name evidence="2" type="ORF">EMCG_07032</name>
</gene>
<proteinExistence type="predicted"/>
<reference evidence="3" key="1">
    <citation type="journal article" date="2015" name="PLoS Genet.">
        <title>The dynamic genome and transcriptome of the human fungal pathogen Blastomyces and close relative Emmonsia.</title>
        <authorList>
            <person name="Munoz J.F."/>
            <person name="Gauthier G.M."/>
            <person name="Desjardins C.A."/>
            <person name="Gallo J.E."/>
            <person name="Holder J."/>
            <person name="Sullivan T.D."/>
            <person name="Marty A.J."/>
            <person name="Carmen J.C."/>
            <person name="Chen Z."/>
            <person name="Ding L."/>
            <person name="Gujja S."/>
            <person name="Magrini V."/>
            <person name="Misas E."/>
            <person name="Mitreva M."/>
            <person name="Priest M."/>
            <person name="Saif S."/>
            <person name="Whiston E.A."/>
            <person name="Young S."/>
            <person name="Zeng Q."/>
            <person name="Goldman W.E."/>
            <person name="Mardis E.R."/>
            <person name="Taylor J.W."/>
            <person name="McEwen J.G."/>
            <person name="Clay O.K."/>
            <person name="Klein B.S."/>
            <person name="Cuomo C.A."/>
        </authorList>
    </citation>
    <scope>NUCLEOTIDE SEQUENCE [LARGE SCALE GENOMIC DNA]</scope>
    <source>
        <strain evidence="3">UAMH 3008</strain>
    </source>
</reference>
<dbReference type="InterPro" id="IPR046985">
    <property type="entry name" value="IP5"/>
</dbReference>
<dbReference type="GO" id="GO:0004439">
    <property type="term" value="F:phosphatidylinositol-4,5-bisphosphate 5-phosphatase activity"/>
    <property type="evidence" value="ECO:0007669"/>
    <property type="project" value="TreeGrafter"/>
</dbReference>
<dbReference type="InterPro" id="IPR036691">
    <property type="entry name" value="Endo/exonu/phosph_ase_sf"/>
</dbReference>
<dbReference type="PANTHER" id="PTHR11200">
    <property type="entry name" value="INOSITOL 5-PHOSPHATASE"/>
    <property type="match status" value="1"/>
</dbReference>
<dbReference type="VEuPathDB" id="FungiDB:EMCG_07032"/>
<dbReference type="SUPFAM" id="SSF56219">
    <property type="entry name" value="DNase I-like"/>
    <property type="match status" value="1"/>
</dbReference>
<dbReference type="SMART" id="SM00128">
    <property type="entry name" value="IPPc"/>
    <property type="match status" value="1"/>
</dbReference>
<protein>
    <recommendedName>
        <fullName evidence="1">Inositol polyphosphate-related phosphatase domain-containing protein</fullName>
    </recommendedName>
</protein>
<sequence length="433" mass="47619">MAWLGVYVLTFNCARNVIQHDSFASHLFDVLPKSGPQSTDLPEILVLSLQEIAPIAYAFLGGSFLDPYFDAFRRSVSIAAGDQHYENIVTKNAGMTAVMVFVRGDVAENIAWIETAEVGVGVQEAGNKGAAGARIGYQVREDTVDLTFVAAHLAPDEWAVERRNEDWKNISQKLVFSRVNNSGESTQARDGGNEEDVPLLQAESSNTKGDTGLYSPRSYLFVAGDLNYRTSLTRPGPTDYSKFPRPTEDISSPHHYSHLLAKDQLIQELQEQRTLQDLSEAPITFFPTYKFSIPTHQAAPGDPPGTWTWAKKRWPSWCDRILYRDFHSSASTGQGGIEVQGYDALPIFQTSDHCAVALSASVPLKPVSVPAVFLPPFEIDSNWESKRLAARRKEVVVGVAAYLGLTWEGNGLLLGASLILIGSYFALQSFRAG</sequence>
<evidence type="ECO:0000313" key="3">
    <source>
        <dbReference type="Proteomes" id="UP000034164"/>
    </source>
</evidence>
<dbReference type="PANTHER" id="PTHR11200:SF286">
    <property type="entry name" value="5-PHOSPHATASE, PUTATIVE (AFU_ORTHOLOGUE AFUA_5G07600)-RELATED"/>
    <property type="match status" value="1"/>
</dbReference>
<comment type="caution">
    <text evidence="2">The sequence shown here is derived from an EMBL/GenBank/DDBJ whole genome shotgun (WGS) entry which is preliminary data.</text>
</comment>
<dbReference type="Gene3D" id="3.60.10.10">
    <property type="entry name" value="Endonuclease/exonuclease/phosphatase"/>
    <property type="match status" value="1"/>
</dbReference>
<dbReference type="OrthoDB" id="62798at2759"/>
<dbReference type="Pfam" id="PF22669">
    <property type="entry name" value="Exo_endo_phos2"/>
    <property type="match status" value="1"/>
</dbReference>
<dbReference type="Proteomes" id="UP000034164">
    <property type="component" value="Unassembled WGS sequence"/>
</dbReference>
<evidence type="ECO:0000259" key="1">
    <source>
        <dbReference type="SMART" id="SM00128"/>
    </source>
</evidence>
<name>A0A0G2JBD4_9EURO</name>
<accession>A0A0G2JBD4</accession>
<organism evidence="2 3">
    <name type="scientific">[Emmonsia] crescens</name>
    <dbReference type="NCBI Taxonomy" id="73230"/>
    <lineage>
        <taxon>Eukaryota</taxon>
        <taxon>Fungi</taxon>
        <taxon>Dikarya</taxon>
        <taxon>Ascomycota</taxon>
        <taxon>Pezizomycotina</taxon>
        <taxon>Eurotiomycetes</taxon>
        <taxon>Eurotiomycetidae</taxon>
        <taxon>Onygenales</taxon>
        <taxon>Ajellomycetaceae</taxon>
        <taxon>Emergomyces</taxon>
    </lineage>
</organism>
<evidence type="ECO:0000313" key="2">
    <source>
        <dbReference type="EMBL" id="KKZ67286.1"/>
    </source>
</evidence>
<dbReference type="InterPro" id="IPR000300">
    <property type="entry name" value="IPPc"/>
</dbReference>
<dbReference type="GO" id="GO:0046856">
    <property type="term" value="P:phosphatidylinositol dephosphorylation"/>
    <property type="evidence" value="ECO:0007669"/>
    <property type="project" value="InterPro"/>
</dbReference>